<feature type="transmembrane region" description="Helical" evidence="18">
    <location>
        <begin position="533"/>
        <end position="555"/>
    </location>
</feature>
<evidence type="ECO:0000313" key="26">
    <source>
        <dbReference type="Proteomes" id="UP000502117"/>
    </source>
</evidence>
<dbReference type="PROSITE" id="PS50113">
    <property type="entry name" value="PAC"/>
    <property type="match status" value="1"/>
</dbReference>
<dbReference type="InterPro" id="IPR013656">
    <property type="entry name" value="PAS_4"/>
</dbReference>
<dbReference type="Pfam" id="PF00512">
    <property type="entry name" value="HisKA"/>
    <property type="match status" value="1"/>
</dbReference>
<feature type="domain" description="Histidine kinase" evidence="19">
    <location>
        <begin position="716"/>
        <end position="937"/>
    </location>
</feature>
<evidence type="ECO:0000313" key="24">
    <source>
        <dbReference type="EMBL" id="QIJ02834.1"/>
    </source>
</evidence>
<dbReference type="CDD" id="cd17546">
    <property type="entry name" value="REC_hyHK_CKI1_RcsC-like"/>
    <property type="match status" value="1"/>
</dbReference>
<comment type="catalytic activity">
    <reaction evidence="1">
        <text>ATP + protein L-histidine = ADP + protein N-phospho-L-histidine.</text>
        <dbReference type="EC" id="2.7.13.3"/>
    </reaction>
</comment>
<feature type="domain" description="PAC" evidence="21">
    <location>
        <begin position="646"/>
        <end position="698"/>
    </location>
</feature>
<protein>
    <recommendedName>
        <fullName evidence="3">histidine kinase</fullName>
        <ecNumber evidence="3">2.7.13.3</ecNumber>
    </recommendedName>
</protein>
<dbReference type="CDD" id="cd00130">
    <property type="entry name" value="PAS"/>
    <property type="match status" value="1"/>
</dbReference>
<keyword evidence="9" id="KW-0732">Signal</keyword>
<evidence type="ECO:0000256" key="14">
    <source>
        <dbReference type="ARBA" id="ARBA00023012"/>
    </source>
</evidence>
<dbReference type="NCBIfam" id="TIGR00229">
    <property type="entry name" value="sensory_box"/>
    <property type="match status" value="1"/>
</dbReference>
<evidence type="ECO:0000256" key="9">
    <source>
        <dbReference type="ARBA" id="ARBA00022729"/>
    </source>
</evidence>
<evidence type="ECO:0000256" key="8">
    <source>
        <dbReference type="ARBA" id="ARBA00022692"/>
    </source>
</evidence>
<dbReference type="PANTHER" id="PTHR43047:SF72">
    <property type="entry name" value="OSMOSENSING HISTIDINE PROTEIN KINASE SLN1"/>
    <property type="match status" value="1"/>
</dbReference>
<evidence type="ECO:0000256" key="15">
    <source>
        <dbReference type="ARBA" id="ARBA00023136"/>
    </source>
</evidence>
<dbReference type="Pfam" id="PF08448">
    <property type="entry name" value="PAS_4"/>
    <property type="match status" value="1"/>
</dbReference>
<dbReference type="EMBL" id="QJSY01000006">
    <property type="protein sequence ID" value="PYE59787.1"/>
    <property type="molecule type" value="Genomic_DNA"/>
</dbReference>
<keyword evidence="11 23" id="KW-0418">Kinase</keyword>
<dbReference type="InterPro" id="IPR049871">
    <property type="entry name" value="BvgS-like_periplasmic2"/>
</dbReference>
<keyword evidence="4" id="KW-1003">Cell membrane</keyword>
<dbReference type="GO" id="GO:0005524">
    <property type="term" value="F:ATP binding"/>
    <property type="evidence" value="ECO:0007669"/>
    <property type="project" value="UniProtKB-KW"/>
</dbReference>
<dbReference type="InterPro" id="IPR005467">
    <property type="entry name" value="His_kinase_dom"/>
</dbReference>
<dbReference type="PANTHER" id="PTHR43047">
    <property type="entry name" value="TWO-COMPONENT HISTIDINE PROTEIN KINASE"/>
    <property type="match status" value="1"/>
</dbReference>
<dbReference type="SMART" id="SM00388">
    <property type="entry name" value="HisKA"/>
    <property type="match status" value="1"/>
</dbReference>
<evidence type="ECO:0000256" key="11">
    <source>
        <dbReference type="ARBA" id="ARBA00022777"/>
    </source>
</evidence>
<evidence type="ECO:0000256" key="6">
    <source>
        <dbReference type="ARBA" id="ARBA00022553"/>
    </source>
</evidence>
<evidence type="ECO:0000313" key="23">
    <source>
        <dbReference type="EMBL" id="PYE59787.1"/>
    </source>
</evidence>
<dbReference type="InterPro" id="IPR000700">
    <property type="entry name" value="PAS-assoc_C"/>
</dbReference>
<sequence>MKKAPLIQALYLILIFLSLVSQQVNGTELNTPGISGHAGMSKIRIILTDEQWQWLQQQQSIRVGVVTPDNPPFDMTMDGNSDYYEGLSADYLQLLSEALKLKIELRLFNTKEDAILAIKAGKLDLLTGASGYEASQGLLLSQAYVDNQAVLCTSEKLAAEQTPTNIAMPYDYLPEVDLAPLLPKAQITRYPSKLKTVAAAVFGKADAVIMDLFSANYIVNNYFAKKLRITKFLPVEPQGLSFALSNDKQQLKEIIDEALKQLPESEHWAIKKRWSGGGLNLSRKKLDLDLSETELAWLKQHQPIRIAANKFNAPMTYFDQNDRLHGYAADVLEIIKLYSGIDTVIIKTQNFHEIEQRLQDKSADLALLSPSDKRQKELIFTKEFSNAPFVFISQKGLHFNQEKTNLKIALPVAHISSEILPKVLPQIEVVEVSNYMDALEATLKGKVDATIAPLGIADYYVNHYYGHKLAIQGIIDELPPATAAFATSKSNPQLISILNKVLAIIPADELQSIGNRWRSNAVPGQETWRDYKYTIYSITVAAILLITASLIWAWFTRSHYIKRLMVKKKLQQQLIFMQEVIDSIPHPIYVRNTERQLILCNQSYLQFFQVSAHDLINRTVLEHSDRLSDVHLIDQNYTQAISENRACYEDRRIYLDGKLIDVYHWFRPYKNEQNQIQGIIGGWIDVSDRVELMQQLNLAKEQAEKASVAKTQFLATMSHEIRTPMNAIIGLLELSMKRSQKNLYDFKSIRVAYDSAKGLLELIGDILDIVRIEAGQLSLNPVQTELKQTLDSVIRIFEGIAIQKGLQLILEMDPELPKYALLDPLRVKQILSNLIGNAIKFTDQGNVCLSALKSQNSKGQTELVFKVADTGTGMPIEEQQDLFKPFVQVQNGAHNKGGTGLGLPICRSLCEMMGGSINLVSEPGQGTCINIRIPLQVTNEAAAEESPTFPSSDVIPTAQVQHVLIVDDHPANRLLLSQQLKYLGHSIDEANDGQEALHLFNLHPYRIVITDCNMPEMDGYELSRKLRQLEQSRNLSPAIILGYTANAQLEVKKACISAGMNDCLFKPISLAELKKALDNLHLVLEQEPLKPSFLPSTLDKLTGGNLELTEQLLLELLNANEADLIKLQTALNKGDEDDSKSVAHKIKGAAKIISATSIVKHCEQLEHAETIEEARVTLVSLSDSLEHLARDIKAYLNSEKREPMDFML</sequence>
<evidence type="ECO:0000259" key="21">
    <source>
        <dbReference type="PROSITE" id="PS50113"/>
    </source>
</evidence>
<evidence type="ECO:0000256" key="17">
    <source>
        <dbReference type="PROSITE-ProRule" id="PRU00169"/>
    </source>
</evidence>
<organism evidence="24 26">
    <name type="scientific">Shewanella chilikensis</name>
    <dbReference type="NCBI Taxonomy" id="558541"/>
    <lineage>
        <taxon>Bacteria</taxon>
        <taxon>Pseudomonadati</taxon>
        <taxon>Pseudomonadota</taxon>
        <taxon>Gammaproteobacteria</taxon>
        <taxon>Alteromonadales</taxon>
        <taxon>Shewanellaceae</taxon>
        <taxon>Shewanella</taxon>
    </lineage>
</organism>
<keyword evidence="8 18" id="KW-0812">Transmembrane</keyword>
<reference evidence="24 26" key="2">
    <citation type="submission" date="2019-11" db="EMBL/GenBank/DDBJ databases">
        <title>Complete Genome Sequence of Shewanella chilikensis Strain DC57, Isolated from Corroded Seal Rings at a floating production facility in Australia.</title>
        <authorList>
            <person name="Salgar-Chaparro S.J."/>
            <person name="Castillo-Villamizar G.A."/>
            <person name="Poehlein A."/>
            <person name="Daniel R."/>
            <person name="Machuca L."/>
        </authorList>
    </citation>
    <scope>NUCLEOTIDE SEQUENCE [LARGE SCALE GENOMIC DNA]</scope>
    <source>
        <strain evidence="24 26">DC57</strain>
    </source>
</reference>
<dbReference type="Pfam" id="PF00497">
    <property type="entry name" value="SBP_bac_3"/>
    <property type="match status" value="2"/>
</dbReference>
<keyword evidence="5" id="KW-0997">Cell inner membrane</keyword>
<dbReference type="Pfam" id="PF02518">
    <property type="entry name" value="HATPase_c"/>
    <property type="match status" value="1"/>
</dbReference>
<dbReference type="Gene3D" id="3.30.565.10">
    <property type="entry name" value="Histidine kinase-like ATPase, C-terminal domain"/>
    <property type="match status" value="1"/>
</dbReference>
<comment type="subcellular location">
    <subcellularLocation>
        <location evidence="2">Cell inner membrane</location>
        <topology evidence="2">Multi-pass membrane protein</topology>
    </subcellularLocation>
</comment>
<dbReference type="InterPro" id="IPR003661">
    <property type="entry name" value="HisK_dim/P_dom"/>
</dbReference>
<dbReference type="SMART" id="SM00062">
    <property type="entry name" value="PBPb"/>
    <property type="match status" value="2"/>
</dbReference>
<dbReference type="FunFam" id="3.30.565.10:FF:000010">
    <property type="entry name" value="Sensor histidine kinase RcsC"/>
    <property type="match status" value="1"/>
</dbReference>
<dbReference type="Gene3D" id="3.40.190.10">
    <property type="entry name" value="Periplasmic binding protein-like II"/>
    <property type="match status" value="4"/>
</dbReference>
<keyword evidence="14" id="KW-0902">Two-component regulatory system</keyword>
<keyword evidence="15 18" id="KW-0472">Membrane</keyword>
<evidence type="ECO:0000256" key="7">
    <source>
        <dbReference type="ARBA" id="ARBA00022679"/>
    </source>
</evidence>
<dbReference type="InterPro" id="IPR011006">
    <property type="entry name" value="CheY-like_superfamily"/>
</dbReference>
<dbReference type="GO" id="GO:0000155">
    <property type="term" value="F:phosphorelay sensor kinase activity"/>
    <property type="evidence" value="ECO:0007669"/>
    <property type="project" value="InterPro"/>
</dbReference>
<dbReference type="PROSITE" id="PS50894">
    <property type="entry name" value="HPT"/>
    <property type="match status" value="1"/>
</dbReference>
<evidence type="ECO:0000259" key="19">
    <source>
        <dbReference type="PROSITE" id="PS50109"/>
    </source>
</evidence>
<keyword evidence="7" id="KW-0808">Transferase</keyword>
<dbReference type="InterPro" id="IPR036890">
    <property type="entry name" value="HATPase_C_sf"/>
</dbReference>
<feature type="domain" description="Response regulatory" evidence="20">
    <location>
        <begin position="962"/>
        <end position="1081"/>
    </location>
</feature>
<dbReference type="EMBL" id="CP045857">
    <property type="protein sequence ID" value="QIJ02834.1"/>
    <property type="molecule type" value="Genomic_DNA"/>
</dbReference>
<dbReference type="SUPFAM" id="SSF52172">
    <property type="entry name" value="CheY-like"/>
    <property type="match status" value="1"/>
</dbReference>
<evidence type="ECO:0000313" key="25">
    <source>
        <dbReference type="Proteomes" id="UP000247584"/>
    </source>
</evidence>
<dbReference type="SUPFAM" id="SSF47226">
    <property type="entry name" value="Histidine-containing phosphotransfer domain, HPT domain"/>
    <property type="match status" value="1"/>
</dbReference>
<dbReference type="Pfam" id="PF00072">
    <property type="entry name" value="Response_reg"/>
    <property type="match status" value="1"/>
</dbReference>
<dbReference type="PROSITE" id="PS50110">
    <property type="entry name" value="RESPONSE_REGULATORY"/>
    <property type="match status" value="1"/>
</dbReference>
<keyword evidence="13 18" id="KW-1133">Transmembrane helix</keyword>
<dbReference type="CDD" id="cd13707">
    <property type="entry name" value="PBP2_BvgS_D2"/>
    <property type="match status" value="1"/>
</dbReference>
<dbReference type="KEGG" id="schk:GII14_00660"/>
<dbReference type="SMART" id="SM00448">
    <property type="entry name" value="REC"/>
    <property type="match status" value="1"/>
</dbReference>
<evidence type="ECO:0000256" key="5">
    <source>
        <dbReference type="ARBA" id="ARBA00022519"/>
    </source>
</evidence>
<evidence type="ECO:0000256" key="12">
    <source>
        <dbReference type="ARBA" id="ARBA00022840"/>
    </source>
</evidence>
<dbReference type="InterPro" id="IPR001638">
    <property type="entry name" value="Solute-binding_3/MltF_N"/>
</dbReference>
<dbReference type="InterPro" id="IPR001789">
    <property type="entry name" value="Sig_transdc_resp-reg_receiver"/>
</dbReference>
<dbReference type="AlphaFoldDB" id="A0A6G7LM83"/>
<dbReference type="InterPro" id="IPR008207">
    <property type="entry name" value="Sig_transdc_His_kin_Hpt_dom"/>
</dbReference>
<dbReference type="InterPro" id="IPR004358">
    <property type="entry name" value="Sig_transdc_His_kin-like_C"/>
</dbReference>
<dbReference type="CDD" id="cd16922">
    <property type="entry name" value="HATPase_EvgS-ArcB-TorS-like"/>
    <property type="match status" value="1"/>
</dbReference>
<dbReference type="CDD" id="cd13705">
    <property type="entry name" value="PBP2_BvgS_D1"/>
    <property type="match status" value="1"/>
</dbReference>
<reference evidence="23 25" key="1">
    <citation type="submission" date="2018-06" db="EMBL/GenBank/DDBJ databases">
        <title>Genomic Encyclopedia of Type Strains, Phase III (KMG-III): the genomes of soil and plant-associated and newly described type strains.</title>
        <authorList>
            <person name="Whitman W."/>
        </authorList>
    </citation>
    <scope>NUCLEOTIDE SEQUENCE [LARGE SCALE GENOMIC DNA]</scope>
    <source>
        <strain evidence="23 25">JC5</strain>
    </source>
</reference>
<dbReference type="PROSITE" id="PS50109">
    <property type="entry name" value="HIS_KIN"/>
    <property type="match status" value="1"/>
</dbReference>
<evidence type="ECO:0000256" key="4">
    <source>
        <dbReference type="ARBA" id="ARBA00022475"/>
    </source>
</evidence>
<dbReference type="SUPFAM" id="SSF55874">
    <property type="entry name" value="ATPase domain of HSP90 chaperone/DNA topoisomerase II/histidine kinase"/>
    <property type="match status" value="1"/>
</dbReference>
<keyword evidence="10" id="KW-0547">Nucleotide-binding</keyword>
<evidence type="ECO:0000256" key="16">
    <source>
        <dbReference type="PROSITE-ProRule" id="PRU00110"/>
    </source>
</evidence>
<evidence type="ECO:0000256" key="18">
    <source>
        <dbReference type="SAM" id="Phobius"/>
    </source>
</evidence>
<dbReference type="InterPro" id="IPR036641">
    <property type="entry name" value="HPT_dom_sf"/>
</dbReference>
<dbReference type="RefSeq" id="WP_101053197.1">
    <property type="nucleotide sequence ID" value="NZ_BMXX01000005.1"/>
</dbReference>
<evidence type="ECO:0000259" key="20">
    <source>
        <dbReference type="PROSITE" id="PS50110"/>
    </source>
</evidence>
<dbReference type="GO" id="GO:0005886">
    <property type="term" value="C:plasma membrane"/>
    <property type="evidence" value="ECO:0007669"/>
    <property type="project" value="UniProtKB-SubCell"/>
</dbReference>
<dbReference type="CDD" id="cd00082">
    <property type="entry name" value="HisKA"/>
    <property type="match status" value="1"/>
</dbReference>
<dbReference type="InterPro" id="IPR003594">
    <property type="entry name" value="HATPase_dom"/>
</dbReference>
<dbReference type="SUPFAM" id="SSF47384">
    <property type="entry name" value="Homodimeric domain of signal transducing histidine kinase"/>
    <property type="match status" value="1"/>
</dbReference>
<evidence type="ECO:0000256" key="2">
    <source>
        <dbReference type="ARBA" id="ARBA00004429"/>
    </source>
</evidence>
<dbReference type="Proteomes" id="UP000502117">
    <property type="component" value="Chromosome"/>
</dbReference>
<feature type="modified residue" description="Phosphohistidine" evidence="16">
    <location>
        <position position="1144"/>
    </location>
</feature>
<dbReference type="Gene3D" id="1.10.287.130">
    <property type="match status" value="1"/>
</dbReference>
<keyword evidence="25" id="KW-1185">Reference proteome</keyword>
<gene>
    <name evidence="23" type="ORF">C8J23_10667</name>
    <name evidence="24" type="ORF">GII14_00660</name>
</gene>
<dbReference type="InterPro" id="IPR036097">
    <property type="entry name" value="HisK_dim/P_sf"/>
</dbReference>
<dbReference type="InterPro" id="IPR000014">
    <property type="entry name" value="PAS"/>
</dbReference>
<dbReference type="SUPFAM" id="SSF53850">
    <property type="entry name" value="Periplasmic binding protein-like II"/>
    <property type="match status" value="2"/>
</dbReference>
<evidence type="ECO:0000256" key="3">
    <source>
        <dbReference type="ARBA" id="ARBA00012438"/>
    </source>
</evidence>
<dbReference type="Gene3D" id="1.20.120.160">
    <property type="entry name" value="HPT domain"/>
    <property type="match status" value="1"/>
</dbReference>
<dbReference type="Gene3D" id="3.30.450.20">
    <property type="entry name" value="PAS domain"/>
    <property type="match status" value="1"/>
</dbReference>
<keyword evidence="6 17" id="KW-0597">Phosphoprotein</keyword>
<feature type="domain" description="HPt" evidence="22">
    <location>
        <begin position="1105"/>
        <end position="1195"/>
    </location>
</feature>
<dbReference type="PRINTS" id="PR00344">
    <property type="entry name" value="BCTRLSENSOR"/>
</dbReference>
<evidence type="ECO:0000256" key="13">
    <source>
        <dbReference type="ARBA" id="ARBA00022989"/>
    </source>
</evidence>
<evidence type="ECO:0000256" key="1">
    <source>
        <dbReference type="ARBA" id="ARBA00000085"/>
    </source>
</evidence>
<evidence type="ECO:0000259" key="22">
    <source>
        <dbReference type="PROSITE" id="PS50894"/>
    </source>
</evidence>
<evidence type="ECO:0000256" key="10">
    <source>
        <dbReference type="ARBA" id="ARBA00022741"/>
    </source>
</evidence>
<dbReference type="SMART" id="SM00387">
    <property type="entry name" value="HATPase_c"/>
    <property type="match status" value="1"/>
</dbReference>
<dbReference type="InterPro" id="IPR035965">
    <property type="entry name" value="PAS-like_dom_sf"/>
</dbReference>
<dbReference type="GO" id="GO:0009927">
    <property type="term" value="F:histidine phosphotransfer kinase activity"/>
    <property type="evidence" value="ECO:0007669"/>
    <property type="project" value="TreeGrafter"/>
</dbReference>
<dbReference type="Pfam" id="PF01627">
    <property type="entry name" value="Hpt"/>
    <property type="match status" value="1"/>
</dbReference>
<dbReference type="EC" id="2.7.13.3" evidence="3"/>
<dbReference type="Gene3D" id="3.40.50.2300">
    <property type="match status" value="1"/>
</dbReference>
<dbReference type="SMART" id="SM00091">
    <property type="entry name" value="PAS"/>
    <property type="match status" value="1"/>
</dbReference>
<keyword evidence="12" id="KW-0067">ATP-binding</keyword>
<dbReference type="Proteomes" id="UP000247584">
    <property type="component" value="Unassembled WGS sequence"/>
</dbReference>
<name>A0A6G7LM83_9GAMM</name>
<feature type="modified residue" description="4-aspartylphosphate" evidence="17">
    <location>
        <position position="1011"/>
    </location>
</feature>
<dbReference type="InterPro" id="IPR049870">
    <property type="entry name" value="BvgS-like_periplasmic1"/>
</dbReference>
<dbReference type="SUPFAM" id="SSF55785">
    <property type="entry name" value="PYP-like sensor domain (PAS domain)"/>
    <property type="match status" value="1"/>
</dbReference>
<proteinExistence type="predicted"/>
<accession>A0A6G7LM83</accession>